<dbReference type="SUPFAM" id="SSF46894">
    <property type="entry name" value="C-terminal effector domain of the bipartite response regulators"/>
    <property type="match status" value="1"/>
</dbReference>
<dbReference type="PANTHER" id="PTHR44688">
    <property type="entry name" value="DNA-BINDING TRANSCRIPTIONAL ACTIVATOR DEVR_DOSR"/>
    <property type="match status" value="1"/>
</dbReference>
<dbReference type="InterPro" id="IPR041617">
    <property type="entry name" value="TPR_MalT"/>
</dbReference>
<dbReference type="RefSeq" id="WP_169254150.1">
    <property type="nucleotide sequence ID" value="NZ_WTVN01000001.1"/>
</dbReference>
<dbReference type="InterPro" id="IPR000792">
    <property type="entry name" value="Tscrpt_reg_LuxR_C"/>
</dbReference>
<reference evidence="5 6" key="1">
    <citation type="submission" date="2019-12" db="EMBL/GenBank/DDBJ databases">
        <title>Comparative genomics gives insights into the taxonomy of the Azoarcus-Aromatoleum group and reveals separate origins of nif in the plant-associated Azoarcus and non-plant-associated Aromatoleum sub-groups.</title>
        <authorList>
            <person name="Lafos M."/>
            <person name="Maluk M."/>
            <person name="Batista M."/>
            <person name="Junghare M."/>
            <person name="Carmona M."/>
            <person name="Faoro H."/>
            <person name="Cruz L.M."/>
            <person name="Battistoni F."/>
            <person name="De Souza E."/>
            <person name="Pedrosa F."/>
            <person name="Chen W.-M."/>
            <person name="Poole P.S."/>
            <person name="Dixon R.A."/>
            <person name="James E.K."/>
        </authorList>
    </citation>
    <scope>NUCLEOTIDE SEQUENCE [LARGE SCALE GENOMIC DNA]</scope>
    <source>
        <strain evidence="5 6">Td21</strain>
    </source>
</reference>
<accession>A0ABX1PU78</accession>
<comment type="caution">
    <text evidence="5">The sequence shown here is derived from an EMBL/GenBank/DDBJ whole genome shotgun (WGS) entry which is preliminary data.</text>
</comment>
<evidence type="ECO:0000259" key="4">
    <source>
        <dbReference type="PROSITE" id="PS50043"/>
    </source>
</evidence>
<evidence type="ECO:0000256" key="3">
    <source>
        <dbReference type="ARBA" id="ARBA00023163"/>
    </source>
</evidence>
<dbReference type="Gene3D" id="3.40.50.300">
    <property type="entry name" value="P-loop containing nucleotide triphosphate hydrolases"/>
    <property type="match status" value="1"/>
</dbReference>
<sequence>MSNNSEIDSKESPVQLPGIVRRAKLAAPSAAYRPVARRKIAELVARSADTRLILFRAPAGFGKTTAMRQYLDHLQADGRRVAWLTLDSLDDDFRRFLTHLIAVFDQVLQPAGSHDEYQVSTGVTPGVDQLALRLVDSVADCEHPFTLFIDEFESVSNRSIDDLLRVIISRLPPGGQLAIASREAPNLQLGRLRAQGQLVEVDQMWLRFSREETDFFLRTQRGLKLSAEGVAKLYGDTEGWPAVLWLASMALENRQNPESFIATFSGSNSAVAEYLAEAVLSNQPEDVRSFLLKSSILGELNKSLCDAVCGRDDSDQVLIGLAHSNVCVTTLDGGEQNLYRYHGLFAAFLRGQLERLYPQEISALHLTAAKWYEAERRPIPAIEHALASGMTEYALSLIAARSNSLLFEGRFRLLARWLDALPTESLRLKPRLRLAHIWALTFTRRGAEALRRLDALEGDKAVLPASEGLSNEIDALRPYILAILERHEEGFWLAEEAVHAVVHRDSFCYAILTTTLATWRVAANRYADAIELLTRSNPDGETRSTTFPIVYTMCLQGLVSLAQGRVREAIAHFRVALGEAEVAFGSRSVGRSIAAVYLAEALYDIDELDEAEQLLALYLPIVREYVLPDQLIISHVIYARIAHDRGDLDHCYHYLSELEYFGRHNNLPRVIASAQLERARMALLRGDLADARNQCERAEYPAAWASLRGMIMPANDLETTELCRFRLFVHGGGDAGIIDAIKAEIRSAQNHSRNRRVLKLKILLAKALHMSGQVRLAMRMIQECTETACSEGLVRTFLEEGAPIVELLRELRLARQVEGKEQGDELTLFIDRILQRAGCKLEPAGSEDEVVDATASLSARELNILEFVSFGLSNNAIAEKLFVTESTVRSHLRKINAKLGAGNRTQAVNMARRQGWIR</sequence>
<dbReference type="Pfam" id="PF00196">
    <property type="entry name" value="GerE"/>
    <property type="match status" value="1"/>
</dbReference>
<organism evidence="5 6">
    <name type="scientific">Aromatoleum toluvorans</name>
    <dbReference type="NCBI Taxonomy" id="92002"/>
    <lineage>
        <taxon>Bacteria</taxon>
        <taxon>Pseudomonadati</taxon>
        <taxon>Pseudomonadota</taxon>
        <taxon>Betaproteobacteria</taxon>
        <taxon>Rhodocyclales</taxon>
        <taxon>Rhodocyclaceae</taxon>
        <taxon>Aromatoleum</taxon>
    </lineage>
</organism>
<evidence type="ECO:0000313" key="6">
    <source>
        <dbReference type="Proteomes" id="UP000623795"/>
    </source>
</evidence>
<dbReference type="PANTHER" id="PTHR44688:SF16">
    <property type="entry name" value="DNA-BINDING TRANSCRIPTIONAL ACTIVATOR DEVR_DOSR"/>
    <property type="match status" value="1"/>
</dbReference>
<proteinExistence type="predicted"/>
<dbReference type="InterPro" id="IPR016032">
    <property type="entry name" value="Sig_transdc_resp-reg_C-effctor"/>
</dbReference>
<dbReference type="CDD" id="cd06170">
    <property type="entry name" value="LuxR_C_like"/>
    <property type="match status" value="1"/>
</dbReference>
<gene>
    <name evidence="5" type="ORF">GPA22_00565</name>
</gene>
<name>A0ABX1PU78_9RHOO</name>
<dbReference type="EMBL" id="WTVN01000001">
    <property type="protein sequence ID" value="NMG42232.1"/>
    <property type="molecule type" value="Genomic_DNA"/>
</dbReference>
<keyword evidence="1" id="KW-0805">Transcription regulation</keyword>
<dbReference type="InterPro" id="IPR011990">
    <property type="entry name" value="TPR-like_helical_dom_sf"/>
</dbReference>
<dbReference type="InterPro" id="IPR059106">
    <property type="entry name" value="WHD_MalT"/>
</dbReference>
<dbReference type="SUPFAM" id="SSF48452">
    <property type="entry name" value="TPR-like"/>
    <property type="match status" value="1"/>
</dbReference>
<keyword evidence="3" id="KW-0804">Transcription</keyword>
<dbReference type="InterPro" id="IPR027417">
    <property type="entry name" value="P-loop_NTPase"/>
</dbReference>
<protein>
    <recommendedName>
        <fullName evidence="4">HTH luxR-type domain-containing protein</fullName>
    </recommendedName>
</protein>
<evidence type="ECO:0000256" key="2">
    <source>
        <dbReference type="ARBA" id="ARBA00023125"/>
    </source>
</evidence>
<dbReference type="Pfam" id="PF25873">
    <property type="entry name" value="WHD_MalT"/>
    <property type="match status" value="1"/>
</dbReference>
<dbReference type="PROSITE" id="PS50043">
    <property type="entry name" value="HTH_LUXR_2"/>
    <property type="match status" value="1"/>
</dbReference>
<dbReference type="Gene3D" id="1.10.10.10">
    <property type="entry name" value="Winged helix-like DNA-binding domain superfamily/Winged helix DNA-binding domain"/>
    <property type="match status" value="1"/>
</dbReference>
<dbReference type="SMART" id="SM00421">
    <property type="entry name" value="HTH_LUXR"/>
    <property type="match status" value="1"/>
</dbReference>
<keyword evidence="2" id="KW-0238">DNA-binding</keyword>
<dbReference type="InterPro" id="IPR036388">
    <property type="entry name" value="WH-like_DNA-bd_sf"/>
</dbReference>
<dbReference type="Pfam" id="PF17874">
    <property type="entry name" value="TPR_MalT"/>
    <property type="match status" value="1"/>
</dbReference>
<dbReference type="PRINTS" id="PR00038">
    <property type="entry name" value="HTHLUXR"/>
</dbReference>
<dbReference type="Proteomes" id="UP000623795">
    <property type="component" value="Unassembled WGS sequence"/>
</dbReference>
<dbReference type="SUPFAM" id="SSF52540">
    <property type="entry name" value="P-loop containing nucleoside triphosphate hydrolases"/>
    <property type="match status" value="1"/>
</dbReference>
<keyword evidence="6" id="KW-1185">Reference proteome</keyword>
<evidence type="ECO:0000313" key="5">
    <source>
        <dbReference type="EMBL" id="NMG42232.1"/>
    </source>
</evidence>
<dbReference type="Gene3D" id="1.25.40.10">
    <property type="entry name" value="Tetratricopeptide repeat domain"/>
    <property type="match status" value="1"/>
</dbReference>
<feature type="domain" description="HTH luxR-type" evidence="4">
    <location>
        <begin position="850"/>
        <end position="915"/>
    </location>
</feature>
<evidence type="ECO:0000256" key="1">
    <source>
        <dbReference type="ARBA" id="ARBA00023015"/>
    </source>
</evidence>